<organism evidence="2 3">
    <name type="scientific">Aphanomyces stellatus</name>
    <dbReference type="NCBI Taxonomy" id="120398"/>
    <lineage>
        <taxon>Eukaryota</taxon>
        <taxon>Sar</taxon>
        <taxon>Stramenopiles</taxon>
        <taxon>Oomycota</taxon>
        <taxon>Saprolegniomycetes</taxon>
        <taxon>Saprolegniales</taxon>
        <taxon>Verrucalvaceae</taxon>
        <taxon>Aphanomyces</taxon>
    </lineage>
</organism>
<dbReference type="Proteomes" id="UP000332933">
    <property type="component" value="Unassembled WGS sequence"/>
</dbReference>
<dbReference type="OrthoDB" id="10554156at2759"/>
<reference evidence="1" key="2">
    <citation type="submission" date="2019-06" db="EMBL/GenBank/DDBJ databases">
        <title>Genomics analysis of Aphanomyces spp. identifies a new class of oomycete effector associated with host adaptation.</title>
        <authorList>
            <person name="Gaulin E."/>
        </authorList>
    </citation>
    <scope>NUCLEOTIDE SEQUENCE</scope>
    <source>
        <strain evidence="1">CBS 578.67</strain>
    </source>
</reference>
<reference evidence="2 3" key="1">
    <citation type="submission" date="2019-03" db="EMBL/GenBank/DDBJ databases">
        <authorList>
            <person name="Gaulin E."/>
            <person name="Dumas B."/>
        </authorList>
    </citation>
    <scope>NUCLEOTIDE SEQUENCE [LARGE SCALE GENOMIC DNA]</scope>
    <source>
        <strain evidence="2">CBS 568.67</strain>
    </source>
</reference>
<evidence type="ECO:0000313" key="2">
    <source>
        <dbReference type="EMBL" id="VFT88848.1"/>
    </source>
</evidence>
<accession>A0A485KUE8</accession>
<sequence>MVDPKKLRVFCPVAGCEDPFVADTNKKNDYNNVHFFKVRTTVPNKASLFKPLTPLQHRAFTTKHGVVLLGSPDYIAPPGKSIFGNNRLCPPMGGTCFLFKFKYRHFQENELVGID</sequence>
<protein>
    <submittedName>
        <fullName evidence="2">Aste57867_11993 protein</fullName>
    </submittedName>
</protein>
<evidence type="ECO:0000313" key="3">
    <source>
        <dbReference type="Proteomes" id="UP000332933"/>
    </source>
</evidence>
<name>A0A485KUE8_9STRA</name>
<dbReference type="AlphaFoldDB" id="A0A485KUE8"/>
<keyword evidence="3" id="KW-1185">Reference proteome</keyword>
<gene>
    <name evidence="2" type="primary">Aste57867_11993</name>
    <name evidence="1" type="ORF">As57867_011948</name>
    <name evidence="2" type="ORF">ASTE57867_11993</name>
</gene>
<proteinExistence type="predicted"/>
<dbReference type="EMBL" id="VJMH01005329">
    <property type="protein sequence ID" value="KAF0697310.1"/>
    <property type="molecule type" value="Genomic_DNA"/>
</dbReference>
<evidence type="ECO:0000313" key="1">
    <source>
        <dbReference type="EMBL" id="KAF0697310.1"/>
    </source>
</evidence>
<dbReference type="EMBL" id="CAADRA010005350">
    <property type="protein sequence ID" value="VFT88848.1"/>
    <property type="molecule type" value="Genomic_DNA"/>
</dbReference>